<dbReference type="InterPro" id="IPR005238">
    <property type="entry name" value="ComB-like"/>
</dbReference>
<dbReference type="GO" id="GO:0050545">
    <property type="term" value="F:sulfopyruvate decarboxylase activity"/>
    <property type="evidence" value="ECO:0007669"/>
    <property type="project" value="TreeGrafter"/>
</dbReference>
<accession>A0A521G1X4</accession>
<protein>
    <recommendedName>
        <fullName evidence="4">Probable 2-phosphosulfolactate phosphatase</fullName>
        <ecNumber evidence="3">3.1.3.71</ecNumber>
    </recommendedName>
</protein>
<name>A0A521G1X4_9BACT</name>
<dbReference type="SUPFAM" id="SSF142823">
    <property type="entry name" value="ComB-like"/>
    <property type="match status" value="1"/>
</dbReference>
<dbReference type="AlphaFoldDB" id="A0A521G1X4"/>
<dbReference type="Gene3D" id="3.90.1560.10">
    <property type="entry name" value="ComB-like"/>
    <property type="match status" value="1"/>
</dbReference>
<dbReference type="Proteomes" id="UP000316238">
    <property type="component" value="Unassembled WGS sequence"/>
</dbReference>
<evidence type="ECO:0000256" key="5">
    <source>
        <dbReference type="ARBA" id="ARBA00022801"/>
    </source>
</evidence>
<comment type="caution">
    <text evidence="8">The sequence shown here is derived from an EMBL/GenBank/DDBJ whole genome shotgun (WGS) entry which is preliminary data.</text>
</comment>
<evidence type="ECO:0000256" key="6">
    <source>
        <dbReference type="ARBA" id="ARBA00022842"/>
    </source>
</evidence>
<dbReference type="GO" id="GO:0050532">
    <property type="term" value="F:2-phosphosulfolactate phosphatase activity"/>
    <property type="evidence" value="ECO:0007669"/>
    <property type="project" value="UniProtKB-EC"/>
</dbReference>
<dbReference type="GO" id="GO:0000287">
    <property type="term" value="F:magnesium ion binding"/>
    <property type="evidence" value="ECO:0007669"/>
    <property type="project" value="InterPro"/>
</dbReference>
<evidence type="ECO:0000256" key="3">
    <source>
        <dbReference type="ARBA" id="ARBA00012953"/>
    </source>
</evidence>
<comment type="catalytic activity">
    <reaction evidence="7">
        <text>(2R)-O-phospho-3-sulfolactate + H2O = (2R)-3-sulfolactate + phosphate</text>
        <dbReference type="Rhea" id="RHEA:23416"/>
        <dbReference type="ChEBI" id="CHEBI:15377"/>
        <dbReference type="ChEBI" id="CHEBI:15597"/>
        <dbReference type="ChEBI" id="CHEBI:43474"/>
        <dbReference type="ChEBI" id="CHEBI:58738"/>
        <dbReference type="EC" id="3.1.3.71"/>
    </reaction>
</comment>
<proteinExistence type="inferred from homology"/>
<dbReference type="Pfam" id="PF04029">
    <property type="entry name" value="2-ph_phosp"/>
    <property type="match status" value="1"/>
</dbReference>
<dbReference type="PANTHER" id="PTHR37311">
    <property type="entry name" value="2-PHOSPHOSULFOLACTATE PHOSPHATASE-RELATED"/>
    <property type="match status" value="1"/>
</dbReference>
<organism evidence="8 9">
    <name type="scientific">Candidatus Electronema aureum</name>
    <dbReference type="NCBI Taxonomy" id="2005002"/>
    <lineage>
        <taxon>Bacteria</taxon>
        <taxon>Pseudomonadati</taxon>
        <taxon>Thermodesulfobacteriota</taxon>
        <taxon>Desulfobulbia</taxon>
        <taxon>Desulfobulbales</taxon>
        <taxon>Desulfobulbaceae</taxon>
        <taxon>Candidatus Electronema</taxon>
    </lineage>
</organism>
<reference evidence="8" key="1">
    <citation type="submission" date="2017-07" db="EMBL/GenBank/DDBJ databases">
        <title>The cable genome - Insights into the physiology and evolution of filamentous bacteria capable of sulfide oxidation via long distance electron transfer.</title>
        <authorList>
            <person name="Thorup C."/>
            <person name="Bjerg J.T."/>
            <person name="Schreiber L."/>
            <person name="Nielsen L.P."/>
            <person name="Kjeldsen K.U."/>
            <person name="Boesen T."/>
            <person name="Boggild A."/>
            <person name="Meysman F."/>
            <person name="Geelhoed J."/>
            <person name="Schramm A."/>
        </authorList>
    </citation>
    <scope>NUCLEOTIDE SEQUENCE [LARGE SCALE GENOMIC DNA]</scope>
    <source>
        <strain evidence="8">GS</strain>
    </source>
</reference>
<comment type="similarity">
    <text evidence="2">Belongs to the ComB family.</text>
</comment>
<dbReference type="EMBL" id="NQJD01000013">
    <property type="protein sequence ID" value="TAA75023.1"/>
    <property type="molecule type" value="Genomic_DNA"/>
</dbReference>
<sequence length="230" mass="25369">MKIVKNDFVAGAKEAEGIVVIIDVFRAFSTVCYCLHNNANRVIPVDDIQEALALKKQVENPVLIGERDGKKLDGFDFGNSPSELKLIDLRSKNVIHTTHAGTQGVVNASKAVEVVTGAFVNAKATARYIKSKSPDTVTLVRMGWKAETPSDEDNLCADYLESLLLDANFDEQSIECSLRALPCSQRFFDPKQPWSPSSDFYLCLRINIFDFVVAAQIEHDGLLSLCKITA</sequence>
<keyword evidence="6" id="KW-0460">Magnesium</keyword>
<evidence type="ECO:0000256" key="4">
    <source>
        <dbReference type="ARBA" id="ARBA00021948"/>
    </source>
</evidence>
<gene>
    <name evidence="8" type="ORF">CDV28_11352</name>
</gene>
<evidence type="ECO:0000313" key="9">
    <source>
        <dbReference type="Proteomes" id="UP000316238"/>
    </source>
</evidence>
<dbReference type="EC" id="3.1.3.71" evidence="3"/>
<dbReference type="InterPro" id="IPR036702">
    <property type="entry name" value="ComB-like_sf"/>
</dbReference>
<dbReference type="PANTHER" id="PTHR37311:SF1">
    <property type="entry name" value="2-PHOSPHOSULFOLACTATE PHOSPHATASE-RELATED"/>
    <property type="match status" value="1"/>
</dbReference>
<keyword evidence="5 8" id="KW-0378">Hydrolase</keyword>
<keyword evidence="9" id="KW-1185">Reference proteome</keyword>
<comment type="cofactor">
    <cofactor evidence="1">
        <name>Mg(2+)</name>
        <dbReference type="ChEBI" id="CHEBI:18420"/>
    </cofactor>
</comment>
<evidence type="ECO:0000256" key="2">
    <source>
        <dbReference type="ARBA" id="ARBA00009997"/>
    </source>
</evidence>
<evidence type="ECO:0000256" key="1">
    <source>
        <dbReference type="ARBA" id="ARBA00001946"/>
    </source>
</evidence>
<evidence type="ECO:0000313" key="8">
    <source>
        <dbReference type="EMBL" id="TAA75023.1"/>
    </source>
</evidence>
<evidence type="ECO:0000256" key="7">
    <source>
        <dbReference type="ARBA" id="ARBA00033711"/>
    </source>
</evidence>